<dbReference type="EMBL" id="OU015569">
    <property type="protein sequence ID" value="CAG5094333.1"/>
    <property type="molecule type" value="Genomic_DNA"/>
</dbReference>
<protein>
    <submittedName>
        <fullName evidence="2">Oidioi.mRNA.OKI2018_I69.XSR.g13459.t1.cds</fullName>
    </submittedName>
</protein>
<feature type="compositionally biased region" description="Low complexity" evidence="1">
    <location>
        <begin position="57"/>
        <end position="69"/>
    </location>
</feature>
<feature type="compositionally biased region" description="Basic and acidic residues" evidence="1">
    <location>
        <begin position="39"/>
        <end position="50"/>
    </location>
</feature>
<feature type="compositionally biased region" description="Basic and acidic residues" evidence="1">
    <location>
        <begin position="148"/>
        <end position="165"/>
    </location>
</feature>
<evidence type="ECO:0000256" key="1">
    <source>
        <dbReference type="SAM" id="MobiDB-lite"/>
    </source>
</evidence>
<feature type="region of interest" description="Disordered" evidence="1">
    <location>
        <begin position="16"/>
        <end position="194"/>
    </location>
</feature>
<feature type="compositionally biased region" description="Low complexity" evidence="1">
    <location>
        <begin position="116"/>
        <end position="125"/>
    </location>
</feature>
<evidence type="ECO:0000313" key="3">
    <source>
        <dbReference type="Proteomes" id="UP001158576"/>
    </source>
</evidence>
<evidence type="ECO:0000313" key="2">
    <source>
        <dbReference type="EMBL" id="CAG5094333.1"/>
    </source>
</evidence>
<accession>A0ABN7SC37</accession>
<keyword evidence="3" id="KW-1185">Reference proteome</keyword>
<reference evidence="2 3" key="1">
    <citation type="submission" date="2021-04" db="EMBL/GenBank/DDBJ databases">
        <authorList>
            <person name="Bliznina A."/>
        </authorList>
    </citation>
    <scope>NUCLEOTIDE SEQUENCE [LARGE SCALE GENOMIC DNA]</scope>
</reference>
<proteinExistence type="predicted"/>
<sequence length="194" mass="21345">MPKHRLLKLIMGAVCQKSSPPGTVGKPDPGVNGIEEEQEIRFRTDTEEGYVRLSTNSSLTSDLRASSSRILSEPLPDPSKNSANHHRTRAFSCTTNKAAPSTPLKSPIRSKSTFVDQTNKTNNNNSEDENDDVFLEHGSNVFRLPKPSPDEKEPAKRAKSADDGYSRIQRNPAIPSRSTSILKDPNYDKVAVVS</sequence>
<gene>
    <name evidence="2" type="ORF">OKIOD_LOCUS5017</name>
</gene>
<dbReference type="Proteomes" id="UP001158576">
    <property type="component" value="Chromosome XSR"/>
</dbReference>
<organism evidence="2 3">
    <name type="scientific">Oikopleura dioica</name>
    <name type="common">Tunicate</name>
    <dbReference type="NCBI Taxonomy" id="34765"/>
    <lineage>
        <taxon>Eukaryota</taxon>
        <taxon>Metazoa</taxon>
        <taxon>Chordata</taxon>
        <taxon>Tunicata</taxon>
        <taxon>Appendicularia</taxon>
        <taxon>Copelata</taxon>
        <taxon>Oikopleuridae</taxon>
        <taxon>Oikopleura</taxon>
    </lineage>
</organism>
<name>A0ABN7SC37_OIKDI</name>